<keyword evidence="6" id="KW-1185">Reference proteome</keyword>
<dbReference type="PANTHER" id="PTHR34385">
    <property type="entry name" value="D-ALANYL-D-ALANINE CARBOXYPEPTIDASE"/>
    <property type="match status" value="1"/>
</dbReference>
<dbReference type="Pfam" id="PF02557">
    <property type="entry name" value="VanY"/>
    <property type="match status" value="1"/>
</dbReference>
<dbReference type="GO" id="GO:0004180">
    <property type="term" value="F:carboxypeptidase activity"/>
    <property type="evidence" value="ECO:0007669"/>
    <property type="project" value="UniProtKB-KW"/>
</dbReference>
<keyword evidence="5" id="KW-0121">Carboxypeptidase</keyword>
<reference evidence="4 6" key="1">
    <citation type="submission" date="2017-02" db="EMBL/GenBank/DDBJ databases">
        <title>Draft genome sequence of Moraxella caviae CCUG 355 type strain.</title>
        <authorList>
            <person name="Engstrom-Jakobsson H."/>
            <person name="Salva-Serra F."/>
            <person name="Thorell K."/>
            <person name="Gonzales-Siles L."/>
            <person name="Karlsson R."/>
            <person name="Boulund F."/>
            <person name="Engstrand L."/>
            <person name="Moore E."/>
        </authorList>
    </citation>
    <scope>NUCLEOTIDE SEQUENCE [LARGE SCALE GENOMIC DNA]</scope>
    <source>
        <strain evidence="4 6">CCUG 355</strain>
    </source>
</reference>
<evidence type="ECO:0000313" key="7">
    <source>
        <dbReference type="Proteomes" id="UP000255279"/>
    </source>
</evidence>
<evidence type="ECO:0000259" key="3">
    <source>
        <dbReference type="Pfam" id="PF02557"/>
    </source>
</evidence>
<organism evidence="4 6">
    <name type="scientific">Moraxella caviae</name>
    <dbReference type="NCBI Taxonomy" id="34060"/>
    <lineage>
        <taxon>Bacteria</taxon>
        <taxon>Pseudomonadati</taxon>
        <taxon>Pseudomonadota</taxon>
        <taxon>Gammaproteobacteria</taxon>
        <taxon>Moraxellales</taxon>
        <taxon>Moraxellaceae</taxon>
        <taxon>Moraxella</taxon>
    </lineage>
</organism>
<dbReference type="Gene3D" id="3.30.1380.10">
    <property type="match status" value="1"/>
</dbReference>
<feature type="compositionally biased region" description="Polar residues" evidence="1">
    <location>
        <begin position="53"/>
        <end position="62"/>
    </location>
</feature>
<keyword evidence="2" id="KW-0732">Signal</keyword>
<dbReference type="EMBL" id="UGQE01000001">
    <property type="protein sequence ID" value="STZ09720.1"/>
    <property type="molecule type" value="Genomic_DNA"/>
</dbReference>
<feature type="chain" id="PRO_5033283359" evidence="2">
    <location>
        <begin position="26"/>
        <end position="309"/>
    </location>
</feature>
<evidence type="ECO:0000256" key="2">
    <source>
        <dbReference type="SAM" id="SignalP"/>
    </source>
</evidence>
<keyword evidence="5" id="KW-0378">Hydrolase</keyword>
<dbReference type="InterPro" id="IPR003709">
    <property type="entry name" value="VanY-like_core_dom"/>
</dbReference>
<dbReference type="STRING" id="34060.B0181_02225"/>
<dbReference type="SUPFAM" id="SSF55166">
    <property type="entry name" value="Hedgehog/DD-peptidase"/>
    <property type="match status" value="1"/>
</dbReference>
<dbReference type="EMBL" id="MUXU01000018">
    <property type="protein sequence ID" value="OOR91871.1"/>
    <property type="molecule type" value="Genomic_DNA"/>
</dbReference>
<sequence length="309" mass="33870">MQKRTRDFLIGGSLMAIGAGMLAHASSGFVVTDGKKELGPAANTKMSAPKIVSSEQGPTIQQPTVDSISATTEQSKAQFRNEQPNNANFATPANLTNTASSATGPAANRLTQPMPVTEMPVHTPQLSHVSEAKCAPEALAVGIKHFRYADASSSDLVWSGYGSRNDAKYKIHREAKDALQELVRAAKQDGVTLTPGSIFRSSARQRQIVNNKKNQGQSARQIYYTSSHPGFSEHHTGLAVDFTPIDHGFAKSAGYRWLKQNAHRYGWHQTFTEDYKAYSGVSVESWHWRYEGKNQEFAHIFAASKSRLC</sequence>
<evidence type="ECO:0000313" key="4">
    <source>
        <dbReference type="EMBL" id="OOR91871.1"/>
    </source>
</evidence>
<protein>
    <submittedName>
        <fullName evidence="5">D-alanyl-D-alanine carboxypeptidase</fullName>
    </submittedName>
</protein>
<dbReference type="AlphaFoldDB" id="A0A1T0A992"/>
<dbReference type="InterPro" id="IPR009045">
    <property type="entry name" value="Zn_M74/Hedgehog-like"/>
</dbReference>
<dbReference type="OrthoDB" id="9792074at2"/>
<name>A0A1T0A992_9GAMM</name>
<feature type="signal peptide" evidence="2">
    <location>
        <begin position="1"/>
        <end position="25"/>
    </location>
</feature>
<dbReference type="GO" id="GO:0006508">
    <property type="term" value="P:proteolysis"/>
    <property type="evidence" value="ECO:0007669"/>
    <property type="project" value="InterPro"/>
</dbReference>
<keyword evidence="5" id="KW-0645">Protease</keyword>
<evidence type="ECO:0000313" key="6">
    <source>
        <dbReference type="Proteomes" id="UP000190435"/>
    </source>
</evidence>
<dbReference type="PANTHER" id="PTHR34385:SF1">
    <property type="entry name" value="PEPTIDOGLYCAN L-ALANYL-D-GLUTAMATE ENDOPEPTIDASE CWLK"/>
    <property type="match status" value="1"/>
</dbReference>
<dbReference type="Proteomes" id="UP000190435">
    <property type="component" value="Unassembled WGS sequence"/>
</dbReference>
<dbReference type="Proteomes" id="UP000255279">
    <property type="component" value="Unassembled WGS sequence"/>
</dbReference>
<feature type="region of interest" description="Disordered" evidence="1">
    <location>
        <begin position="41"/>
        <end position="62"/>
    </location>
</feature>
<dbReference type="RefSeq" id="WP_078275861.1">
    <property type="nucleotide sequence ID" value="NZ_MUXU01000018.1"/>
</dbReference>
<evidence type="ECO:0000313" key="5">
    <source>
        <dbReference type="EMBL" id="STZ09720.1"/>
    </source>
</evidence>
<feature type="domain" description="D-alanyl-D-alanine carboxypeptidase-like core" evidence="3">
    <location>
        <begin position="170"/>
        <end position="292"/>
    </location>
</feature>
<dbReference type="CDD" id="cd14852">
    <property type="entry name" value="LD-carboxypeptidase"/>
    <property type="match status" value="1"/>
</dbReference>
<evidence type="ECO:0000256" key="1">
    <source>
        <dbReference type="SAM" id="MobiDB-lite"/>
    </source>
</evidence>
<proteinExistence type="predicted"/>
<dbReference type="InterPro" id="IPR052179">
    <property type="entry name" value="DD-CPase-like"/>
</dbReference>
<gene>
    <name evidence="4" type="ORF">B0181_02225</name>
    <name evidence="5" type="ORF">NCTC10293_00030</name>
</gene>
<dbReference type="InterPro" id="IPR058193">
    <property type="entry name" value="VanY/YodJ_core_dom"/>
</dbReference>
<reference evidence="5 7" key="2">
    <citation type="submission" date="2018-06" db="EMBL/GenBank/DDBJ databases">
        <authorList>
            <consortium name="Pathogen Informatics"/>
            <person name="Doyle S."/>
        </authorList>
    </citation>
    <scope>NUCLEOTIDE SEQUENCE [LARGE SCALE GENOMIC DNA]</scope>
    <source>
        <strain evidence="5 7">NCTC10293</strain>
    </source>
</reference>
<accession>A0A1T0A992</accession>